<accession>A0A1Y5T1X2</accession>
<dbReference type="RefSeq" id="WP_085865201.1">
    <property type="nucleotide sequence ID" value="NZ_FWFT01000005.1"/>
</dbReference>
<dbReference type="EMBL" id="FWFT01000005">
    <property type="protein sequence ID" value="SLN53719.1"/>
    <property type="molecule type" value="Genomic_DNA"/>
</dbReference>
<keyword evidence="4" id="KW-1185">Reference proteome</keyword>
<keyword evidence="2" id="KW-0472">Membrane</keyword>
<dbReference type="Proteomes" id="UP000193623">
    <property type="component" value="Unassembled WGS sequence"/>
</dbReference>
<evidence type="ECO:0000256" key="1">
    <source>
        <dbReference type="SAM" id="MobiDB-lite"/>
    </source>
</evidence>
<reference evidence="3 4" key="1">
    <citation type="submission" date="2017-03" db="EMBL/GenBank/DDBJ databases">
        <authorList>
            <person name="Afonso C.L."/>
            <person name="Miller P.J."/>
            <person name="Scott M.A."/>
            <person name="Spackman E."/>
            <person name="Goraichik I."/>
            <person name="Dimitrov K.M."/>
            <person name="Suarez D.L."/>
            <person name="Swayne D.E."/>
        </authorList>
    </citation>
    <scope>NUCLEOTIDE SEQUENCE [LARGE SCALE GENOMIC DNA]</scope>
    <source>
        <strain evidence="3 4">CECT 8397</strain>
    </source>
</reference>
<feature type="region of interest" description="Disordered" evidence="1">
    <location>
        <begin position="134"/>
        <end position="162"/>
    </location>
</feature>
<evidence type="ECO:0000313" key="4">
    <source>
        <dbReference type="Proteomes" id="UP000193623"/>
    </source>
</evidence>
<protein>
    <submittedName>
        <fullName evidence="3">Uncharacterized protein</fullName>
    </submittedName>
</protein>
<sequence>MTDTMHVSATEIGVVRVFAVDLRADQVDAFETKLQIGDTTTWPIADALGADLLDPDHFDLFDSAILDDLGLAGLLMDGHGIPKAEVEPMRAQLEAVTGHVLILHSRAVNGTDQTLTPKPPLRWIGTFATERAPVSFDTLPNPDPSATLEDPPQTKKKQPSDAAMSGRIATLALLVMALLVGLMIWVAG</sequence>
<name>A0A1Y5T1X2_9RHOB</name>
<evidence type="ECO:0000256" key="2">
    <source>
        <dbReference type="SAM" id="Phobius"/>
    </source>
</evidence>
<keyword evidence="2" id="KW-1133">Transmembrane helix</keyword>
<dbReference type="OrthoDB" id="7875742at2"/>
<keyword evidence="2" id="KW-0812">Transmembrane</keyword>
<organism evidence="3 4">
    <name type="scientific">Pseudooctadecabacter jejudonensis</name>
    <dbReference type="NCBI Taxonomy" id="1391910"/>
    <lineage>
        <taxon>Bacteria</taxon>
        <taxon>Pseudomonadati</taxon>
        <taxon>Pseudomonadota</taxon>
        <taxon>Alphaproteobacteria</taxon>
        <taxon>Rhodobacterales</taxon>
        <taxon>Paracoccaceae</taxon>
        <taxon>Pseudooctadecabacter</taxon>
    </lineage>
</organism>
<proteinExistence type="predicted"/>
<evidence type="ECO:0000313" key="3">
    <source>
        <dbReference type="EMBL" id="SLN53719.1"/>
    </source>
</evidence>
<gene>
    <name evidence="3" type="ORF">PSJ8397_02798</name>
</gene>
<feature type="transmembrane region" description="Helical" evidence="2">
    <location>
        <begin position="168"/>
        <end position="187"/>
    </location>
</feature>
<dbReference type="AlphaFoldDB" id="A0A1Y5T1X2"/>